<keyword evidence="2" id="KW-1133">Transmembrane helix</keyword>
<feature type="transmembrane region" description="Helical" evidence="2">
    <location>
        <begin position="292"/>
        <end position="313"/>
    </location>
</feature>
<dbReference type="InterPro" id="IPR003599">
    <property type="entry name" value="Ig_sub"/>
</dbReference>
<dbReference type="InterPro" id="IPR007110">
    <property type="entry name" value="Ig-like_dom"/>
</dbReference>
<dbReference type="Gene3D" id="2.60.40.10">
    <property type="entry name" value="Immunoglobulins"/>
    <property type="match status" value="1"/>
</dbReference>
<dbReference type="SUPFAM" id="SSF48726">
    <property type="entry name" value="Immunoglobulin"/>
    <property type="match status" value="1"/>
</dbReference>
<evidence type="ECO:0000313" key="4">
    <source>
        <dbReference type="EMBL" id="VUZ56968.1"/>
    </source>
</evidence>
<feature type="compositionally biased region" description="Polar residues" evidence="1">
    <location>
        <begin position="328"/>
        <end position="338"/>
    </location>
</feature>
<reference evidence="4 5" key="1">
    <citation type="submission" date="2019-07" db="EMBL/GenBank/DDBJ databases">
        <authorList>
            <person name="Jastrzebski P J."/>
            <person name="Paukszto L."/>
            <person name="Jastrzebski P J."/>
        </authorList>
    </citation>
    <scope>NUCLEOTIDE SEQUENCE [LARGE SCALE GENOMIC DNA]</scope>
    <source>
        <strain evidence="4 5">WMS-il1</strain>
    </source>
</reference>
<feature type="compositionally biased region" description="Basic and acidic residues" evidence="1">
    <location>
        <begin position="343"/>
        <end position="357"/>
    </location>
</feature>
<proteinExistence type="predicted"/>
<feature type="transmembrane region" description="Helical" evidence="2">
    <location>
        <begin position="12"/>
        <end position="30"/>
    </location>
</feature>
<keyword evidence="2" id="KW-0472">Membrane</keyword>
<sequence>PYLVCQRAIYKLSFLLLASFAVLSLCPFTIEMVLRILLLLIVVSSIAGAFSVIPRSNVSLPTFTSSIQYESIQFQKRAKNDSLHLVLKFTVADAPSKDVEISLAYNNQSISVGNPDDRVDVYAEKHLNSSGFLSDIILNLKNSAANSGVYTLTLVSDSQTASAEAEVDSAPILPVYSKPKRVLQGDPLRISCRVSGYPMPVNVSWFFAPIPVDLSDDKTTISDASGLLMAIDSSDEAWKDALFSSEEGTPNDTLRFESIGVAQNGLFACNVSNSLGSDSTFLLVGVKDRWAALWPFVGIVVEVTILVAAILLYERHQIRKKPAASEPVATTETTSPNGNAVDKNTRPDEVRLRNTRA</sequence>
<dbReference type="InterPro" id="IPR003598">
    <property type="entry name" value="Ig_sub2"/>
</dbReference>
<name>A0A564ZDP3_HYMDI</name>
<dbReference type="SMART" id="SM00409">
    <property type="entry name" value="IG"/>
    <property type="match status" value="1"/>
</dbReference>
<dbReference type="SMART" id="SM00408">
    <property type="entry name" value="IGc2"/>
    <property type="match status" value="1"/>
</dbReference>
<feature type="non-terminal residue" evidence="4">
    <location>
        <position position="1"/>
    </location>
</feature>
<keyword evidence="5" id="KW-1185">Reference proteome</keyword>
<dbReference type="InterPro" id="IPR013783">
    <property type="entry name" value="Ig-like_fold"/>
</dbReference>
<dbReference type="InterPro" id="IPR036179">
    <property type="entry name" value="Ig-like_dom_sf"/>
</dbReference>
<protein>
    <recommendedName>
        <fullName evidence="3">Ig-like domain-containing protein</fullName>
    </recommendedName>
</protein>
<evidence type="ECO:0000259" key="3">
    <source>
        <dbReference type="PROSITE" id="PS50835"/>
    </source>
</evidence>
<dbReference type="AlphaFoldDB" id="A0A564ZDP3"/>
<dbReference type="PROSITE" id="PS50835">
    <property type="entry name" value="IG_LIKE"/>
    <property type="match status" value="1"/>
</dbReference>
<feature type="domain" description="Ig-like" evidence="3">
    <location>
        <begin position="171"/>
        <end position="285"/>
    </location>
</feature>
<keyword evidence="2" id="KW-0812">Transmembrane</keyword>
<dbReference type="EMBL" id="CABIJS010000708">
    <property type="protein sequence ID" value="VUZ56968.1"/>
    <property type="molecule type" value="Genomic_DNA"/>
</dbReference>
<organism evidence="4 5">
    <name type="scientific">Hymenolepis diminuta</name>
    <name type="common">Rat tapeworm</name>
    <dbReference type="NCBI Taxonomy" id="6216"/>
    <lineage>
        <taxon>Eukaryota</taxon>
        <taxon>Metazoa</taxon>
        <taxon>Spiralia</taxon>
        <taxon>Lophotrochozoa</taxon>
        <taxon>Platyhelminthes</taxon>
        <taxon>Cestoda</taxon>
        <taxon>Eucestoda</taxon>
        <taxon>Cyclophyllidea</taxon>
        <taxon>Hymenolepididae</taxon>
        <taxon>Hymenolepis</taxon>
    </lineage>
</organism>
<gene>
    <name evidence="4" type="ORF">WMSIL1_LOCUS14496</name>
</gene>
<evidence type="ECO:0000313" key="5">
    <source>
        <dbReference type="Proteomes" id="UP000321570"/>
    </source>
</evidence>
<feature type="region of interest" description="Disordered" evidence="1">
    <location>
        <begin position="322"/>
        <end position="357"/>
    </location>
</feature>
<evidence type="ECO:0000256" key="1">
    <source>
        <dbReference type="SAM" id="MobiDB-lite"/>
    </source>
</evidence>
<dbReference type="Proteomes" id="UP000321570">
    <property type="component" value="Unassembled WGS sequence"/>
</dbReference>
<evidence type="ECO:0000256" key="2">
    <source>
        <dbReference type="SAM" id="Phobius"/>
    </source>
</evidence>
<accession>A0A564ZDP3</accession>